<protein>
    <recommendedName>
        <fullName evidence="3">RNA polymerase sigma-70 region 4 domain-containing protein</fullName>
    </recommendedName>
</protein>
<sequence>MTETDVDGTALVSGDEQARRVFTCTPERDGDHWLVRCDQYPGVCTRTRALAQAIDNQRRSLAAILDVPPEHIAVELRPRLPGDAAEHVSRARELRSTAAWANHAAAQEIRAAARILAEAELSLRDIGTILGISYQRAHQLVHNRKALHKRRRC</sequence>
<dbReference type="AlphaFoldDB" id="A0A6L9SFF8"/>
<dbReference type="RefSeq" id="WP_163743868.1">
    <property type="nucleotide sequence ID" value="NZ_JAAGOA010000026.1"/>
</dbReference>
<proteinExistence type="predicted"/>
<gene>
    <name evidence="1" type="ORF">G1H10_27135</name>
</gene>
<dbReference type="Proteomes" id="UP000475214">
    <property type="component" value="Unassembled WGS sequence"/>
</dbReference>
<evidence type="ECO:0008006" key="3">
    <source>
        <dbReference type="Google" id="ProtNLM"/>
    </source>
</evidence>
<evidence type="ECO:0000313" key="2">
    <source>
        <dbReference type="Proteomes" id="UP000475214"/>
    </source>
</evidence>
<comment type="caution">
    <text evidence="1">The sequence shown here is derived from an EMBL/GenBank/DDBJ whole genome shotgun (WGS) entry which is preliminary data.</text>
</comment>
<keyword evidence="2" id="KW-1185">Reference proteome</keyword>
<organism evidence="1 2">
    <name type="scientific">Phytoactinopolyspora halotolerans</name>
    <dbReference type="NCBI Taxonomy" id="1981512"/>
    <lineage>
        <taxon>Bacteria</taxon>
        <taxon>Bacillati</taxon>
        <taxon>Actinomycetota</taxon>
        <taxon>Actinomycetes</taxon>
        <taxon>Jiangellales</taxon>
        <taxon>Jiangellaceae</taxon>
        <taxon>Phytoactinopolyspora</taxon>
    </lineage>
</organism>
<name>A0A6L9SFF8_9ACTN</name>
<reference evidence="1 2" key="1">
    <citation type="submission" date="2020-02" db="EMBL/GenBank/DDBJ databases">
        <authorList>
            <person name="Li X.-J."/>
            <person name="Han X.-M."/>
        </authorList>
    </citation>
    <scope>NUCLEOTIDE SEQUENCE [LARGE SCALE GENOMIC DNA]</scope>
    <source>
        <strain evidence="1 2">CCTCC AB 2017055</strain>
    </source>
</reference>
<accession>A0A6L9SFF8</accession>
<evidence type="ECO:0000313" key="1">
    <source>
        <dbReference type="EMBL" id="NEE03849.1"/>
    </source>
</evidence>
<dbReference type="EMBL" id="JAAGOA010000026">
    <property type="protein sequence ID" value="NEE03849.1"/>
    <property type="molecule type" value="Genomic_DNA"/>
</dbReference>